<proteinExistence type="predicted"/>
<accession>A0ACB9RDC0</accession>
<reference evidence="2" key="1">
    <citation type="journal article" date="2023" name="Front. Plant Sci.">
        <title>Chromosomal-level genome assembly of Melastoma candidum provides insights into trichome evolution.</title>
        <authorList>
            <person name="Zhong Y."/>
            <person name="Wu W."/>
            <person name="Sun C."/>
            <person name="Zou P."/>
            <person name="Liu Y."/>
            <person name="Dai S."/>
            <person name="Zhou R."/>
        </authorList>
    </citation>
    <scope>NUCLEOTIDE SEQUENCE [LARGE SCALE GENOMIC DNA]</scope>
</reference>
<keyword evidence="2" id="KW-1185">Reference proteome</keyword>
<name>A0ACB9RDC0_9MYRT</name>
<protein>
    <submittedName>
        <fullName evidence="1">Uncharacterized protein</fullName>
    </submittedName>
</protein>
<dbReference type="EMBL" id="CM042883">
    <property type="protein sequence ID" value="KAI4376935.1"/>
    <property type="molecule type" value="Genomic_DNA"/>
</dbReference>
<comment type="caution">
    <text evidence="1">The sequence shown here is derived from an EMBL/GenBank/DDBJ whole genome shotgun (WGS) entry which is preliminary data.</text>
</comment>
<evidence type="ECO:0000313" key="2">
    <source>
        <dbReference type="Proteomes" id="UP001057402"/>
    </source>
</evidence>
<evidence type="ECO:0000313" key="1">
    <source>
        <dbReference type="EMBL" id="KAI4376935.1"/>
    </source>
</evidence>
<organism evidence="1 2">
    <name type="scientific">Melastoma candidum</name>
    <dbReference type="NCBI Taxonomy" id="119954"/>
    <lineage>
        <taxon>Eukaryota</taxon>
        <taxon>Viridiplantae</taxon>
        <taxon>Streptophyta</taxon>
        <taxon>Embryophyta</taxon>
        <taxon>Tracheophyta</taxon>
        <taxon>Spermatophyta</taxon>
        <taxon>Magnoliopsida</taxon>
        <taxon>eudicotyledons</taxon>
        <taxon>Gunneridae</taxon>
        <taxon>Pentapetalae</taxon>
        <taxon>rosids</taxon>
        <taxon>malvids</taxon>
        <taxon>Myrtales</taxon>
        <taxon>Melastomataceae</taxon>
        <taxon>Melastomatoideae</taxon>
        <taxon>Melastomateae</taxon>
        <taxon>Melastoma</taxon>
    </lineage>
</organism>
<sequence>MNKENANKATQTAGSVRITRSRARAQGPSFEQDHKRILRANVKRAASDMTKSAMAGNVPVQNKKRAVLKDVTNVLCESSHSNCVNVAKDQTKKNDRKGKVVPPT</sequence>
<gene>
    <name evidence="1" type="ORF">MLD38_014637</name>
</gene>
<dbReference type="Proteomes" id="UP001057402">
    <property type="component" value="Chromosome 4"/>
</dbReference>